<proteinExistence type="predicted"/>
<dbReference type="Pfam" id="PF11943">
    <property type="entry name" value="DUF3460"/>
    <property type="match status" value="1"/>
</dbReference>
<keyword evidence="3" id="KW-1185">Reference proteome</keyword>
<accession>A0A4Y4CWK1</accession>
<dbReference type="AlphaFoldDB" id="A0A4Y4CWK1"/>
<comment type="caution">
    <text evidence="2">The sequence shown here is derived from an EMBL/GenBank/DDBJ whole genome shotgun (WGS) entry which is preliminary data.</text>
</comment>
<evidence type="ECO:0008006" key="4">
    <source>
        <dbReference type="Google" id="ProtNLM"/>
    </source>
</evidence>
<dbReference type="InterPro" id="IPR021853">
    <property type="entry name" value="DUF3460"/>
</dbReference>
<organism evidence="2 3">
    <name type="scientific">Zoogloea ramigera</name>
    <dbReference type="NCBI Taxonomy" id="350"/>
    <lineage>
        <taxon>Bacteria</taxon>
        <taxon>Pseudomonadati</taxon>
        <taxon>Pseudomonadota</taxon>
        <taxon>Betaproteobacteria</taxon>
        <taxon>Rhodocyclales</taxon>
        <taxon>Zoogloeaceae</taxon>
        <taxon>Zoogloea</taxon>
    </lineage>
</organism>
<dbReference type="RefSeq" id="WP_141350892.1">
    <property type="nucleotide sequence ID" value="NZ_BJNV01000020.1"/>
</dbReference>
<protein>
    <recommendedName>
        <fullName evidence="4">DUF3460 domain-containing protein</fullName>
    </recommendedName>
</protein>
<gene>
    <name evidence="2" type="ORF">ZRA01_14900</name>
</gene>
<reference evidence="2 3" key="1">
    <citation type="submission" date="2019-06" db="EMBL/GenBank/DDBJ databases">
        <title>Whole genome shotgun sequence of Zoogloea ramigera NBRC 15342.</title>
        <authorList>
            <person name="Hosoyama A."/>
            <person name="Uohara A."/>
            <person name="Ohji S."/>
            <person name="Ichikawa N."/>
        </authorList>
    </citation>
    <scope>NUCLEOTIDE SEQUENCE [LARGE SCALE GENOMIC DNA]</scope>
    <source>
        <strain evidence="2 3">NBRC 15342</strain>
    </source>
</reference>
<dbReference type="Proteomes" id="UP000318422">
    <property type="component" value="Unassembled WGS sequence"/>
</dbReference>
<evidence type="ECO:0000313" key="2">
    <source>
        <dbReference type="EMBL" id="GEC95417.1"/>
    </source>
</evidence>
<evidence type="ECO:0000313" key="3">
    <source>
        <dbReference type="Proteomes" id="UP000318422"/>
    </source>
</evidence>
<name>A0A4Y4CWK1_ZOORA</name>
<dbReference type="OrthoDB" id="5296692at2"/>
<evidence type="ECO:0000256" key="1">
    <source>
        <dbReference type="SAM" id="MobiDB-lite"/>
    </source>
</evidence>
<dbReference type="EMBL" id="BJNV01000020">
    <property type="protein sequence ID" value="GEC95417.1"/>
    <property type="molecule type" value="Genomic_DNA"/>
</dbReference>
<feature type="compositionally biased region" description="Basic and acidic residues" evidence="1">
    <location>
        <begin position="15"/>
        <end position="28"/>
    </location>
</feature>
<sequence length="62" mass="7565">MAMYESEHTKFMREWMAKHPEEREEQKKGRALWWDKPQETQTTREFAEARLPSKAYPYATES</sequence>
<feature type="region of interest" description="Disordered" evidence="1">
    <location>
        <begin position="15"/>
        <end position="62"/>
    </location>
</feature>